<reference evidence="6" key="2">
    <citation type="submission" date="2020-09" db="EMBL/GenBank/DDBJ databases">
        <authorList>
            <person name="Sun Q."/>
            <person name="Zhou Y."/>
        </authorList>
    </citation>
    <scope>NUCLEOTIDE SEQUENCE</scope>
    <source>
        <strain evidence="6">CGMCC 1.12187</strain>
    </source>
</reference>
<dbReference type="PANTHER" id="PTHR10961">
    <property type="entry name" value="PEROXISOMAL SARCOSINE OXIDASE"/>
    <property type="match status" value="1"/>
</dbReference>
<evidence type="ECO:0000259" key="5">
    <source>
        <dbReference type="Pfam" id="PF01266"/>
    </source>
</evidence>
<evidence type="ECO:0000313" key="7">
    <source>
        <dbReference type="Proteomes" id="UP000638848"/>
    </source>
</evidence>
<keyword evidence="2" id="KW-0285">Flavoprotein</keyword>
<organism evidence="6 7">
    <name type="scientific">Kocuria dechangensis</name>
    <dbReference type="NCBI Taxonomy" id="1176249"/>
    <lineage>
        <taxon>Bacteria</taxon>
        <taxon>Bacillati</taxon>
        <taxon>Actinomycetota</taxon>
        <taxon>Actinomycetes</taxon>
        <taxon>Micrococcales</taxon>
        <taxon>Micrococcaceae</taxon>
        <taxon>Kocuria</taxon>
    </lineage>
</organism>
<reference evidence="6" key="1">
    <citation type="journal article" date="2014" name="Int. J. Syst. Evol. Microbiol.">
        <title>Complete genome sequence of Corynebacterium casei LMG S-19264T (=DSM 44701T), isolated from a smear-ripened cheese.</title>
        <authorList>
            <consortium name="US DOE Joint Genome Institute (JGI-PGF)"/>
            <person name="Walter F."/>
            <person name="Albersmeier A."/>
            <person name="Kalinowski J."/>
            <person name="Ruckert C."/>
        </authorList>
    </citation>
    <scope>NUCLEOTIDE SEQUENCE</scope>
    <source>
        <strain evidence="6">CGMCC 1.12187</strain>
    </source>
</reference>
<evidence type="ECO:0000256" key="4">
    <source>
        <dbReference type="ARBA" id="ARBA00023002"/>
    </source>
</evidence>
<proteinExistence type="predicted"/>
<dbReference type="EMBL" id="BMEQ01000002">
    <property type="protein sequence ID" value="GGG45763.1"/>
    <property type="molecule type" value="Genomic_DNA"/>
</dbReference>
<dbReference type="Gene3D" id="3.30.9.10">
    <property type="entry name" value="D-Amino Acid Oxidase, subunit A, domain 2"/>
    <property type="match status" value="1"/>
</dbReference>
<dbReference type="InterPro" id="IPR036188">
    <property type="entry name" value="FAD/NAD-bd_sf"/>
</dbReference>
<keyword evidence="4" id="KW-0560">Oxidoreductase</keyword>
<dbReference type="Proteomes" id="UP000638848">
    <property type="component" value="Unassembled WGS sequence"/>
</dbReference>
<dbReference type="Gene3D" id="3.50.50.60">
    <property type="entry name" value="FAD/NAD(P)-binding domain"/>
    <property type="match status" value="1"/>
</dbReference>
<dbReference type="PANTHER" id="PTHR10961:SF7">
    <property type="entry name" value="FAD DEPENDENT OXIDOREDUCTASE DOMAIN-CONTAINING PROTEIN"/>
    <property type="match status" value="1"/>
</dbReference>
<dbReference type="RefSeq" id="WP_188534268.1">
    <property type="nucleotide sequence ID" value="NZ_BMEQ01000002.1"/>
</dbReference>
<dbReference type="InterPro" id="IPR045170">
    <property type="entry name" value="MTOX"/>
</dbReference>
<accession>A0A917LNK0</accession>
<comment type="cofactor">
    <cofactor evidence="1">
        <name>FAD</name>
        <dbReference type="ChEBI" id="CHEBI:57692"/>
    </cofactor>
</comment>
<comment type="caution">
    <text evidence="6">The sequence shown here is derived from an EMBL/GenBank/DDBJ whole genome shotgun (WGS) entry which is preliminary data.</text>
</comment>
<evidence type="ECO:0000256" key="1">
    <source>
        <dbReference type="ARBA" id="ARBA00001974"/>
    </source>
</evidence>
<gene>
    <name evidence="6" type="primary">solA</name>
    <name evidence="6" type="ORF">GCM10011374_05090</name>
</gene>
<dbReference type="GO" id="GO:0008115">
    <property type="term" value="F:sarcosine oxidase activity"/>
    <property type="evidence" value="ECO:0007669"/>
    <property type="project" value="TreeGrafter"/>
</dbReference>
<name>A0A917LNK0_9MICC</name>
<protein>
    <submittedName>
        <fullName evidence="6">N-methyltryptophan oxidase</fullName>
    </submittedName>
</protein>
<evidence type="ECO:0000256" key="2">
    <source>
        <dbReference type="ARBA" id="ARBA00022630"/>
    </source>
</evidence>
<keyword evidence="7" id="KW-1185">Reference proteome</keyword>
<keyword evidence="3" id="KW-0274">FAD</keyword>
<evidence type="ECO:0000256" key="3">
    <source>
        <dbReference type="ARBA" id="ARBA00022827"/>
    </source>
</evidence>
<dbReference type="InterPro" id="IPR006076">
    <property type="entry name" value="FAD-dep_OxRdtase"/>
</dbReference>
<dbReference type="Pfam" id="PF01266">
    <property type="entry name" value="DAO"/>
    <property type="match status" value="1"/>
</dbReference>
<feature type="domain" description="FAD dependent oxidoreductase" evidence="5">
    <location>
        <begin position="7"/>
        <end position="356"/>
    </location>
</feature>
<dbReference type="SUPFAM" id="SSF51905">
    <property type="entry name" value="FAD/NAD(P)-binding domain"/>
    <property type="match status" value="1"/>
</dbReference>
<sequence>MSAGPYAVIGAGLMGAATAWQLATRGAEVVLLEREVPAGDQGSSHGSARIYRYAYPDPFYAELLVHAEPLWVQLERESGRQLIDRVGCLDHGPGRDPEALARVLEQVGVEHALYSPAEARDRWPQLVVDTPVLHQPSAGVLDARTTVEAMVELAVAAGAQLHTRWPVTSITRTRSGFTLTGPDGAILEAAHVVVAAGGWLPELLGQLSLPGAFLTGLPEFTVMQENAYHFPYRDPGRPWPTTIHKDAMQVYTLPGGRDAGFAGQKVAEFNGGRPIRSAAAQDGVVDPANRDRVVEYVKRYLPGLVPEPYAETTCLFTNTPDEHFVLDTADGITVVSPCSGHGGKFAPLIGAMAADLATGTGGVPPVFRPGTAALAR</sequence>
<evidence type="ECO:0000313" key="6">
    <source>
        <dbReference type="EMBL" id="GGG45763.1"/>
    </source>
</evidence>
<dbReference type="GO" id="GO:0050660">
    <property type="term" value="F:flavin adenine dinucleotide binding"/>
    <property type="evidence" value="ECO:0007669"/>
    <property type="project" value="InterPro"/>
</dbReference>
<dbReference type="SUPFAM" id="SSF54373">
    <property type="entry name" value="FAD-linked reductases, C-terminal domain"/>
    <property type="match status" value="1"/>
</dbReference>
<dbReference type="AlphaFoldDB" id="A0A917LNK0"/>